<dbReference type="EMBL" id="CAWUHB010000053">
    <property type="protein sequence ID" value="CAK7230342.1"/>
    <property type="molecule type" value="Genomic_DNA"/>
</dbReference>
<dbReference type="Proteomes" id="UP001642405">
    <property type="component" value="Unassembled WGS sequence"/>
</dbReference>
<name>A0ABP0CFC5_9PEZI</name>
<accession>A0ABP0CFC5</accession>
<gene>
    <name evidence="1" type="ORF">SCUCBS95973_007539</name>
</gene>
<evidence type="ECO:0000313" key="2">
    <source>
        <dbReference type="Proteomes" id="UP001642405"/>
    </source>
</evidence>
<sequence>MVGDSCGEVPVKQNDKPSRHPFVVIYRPQNPHRRQFEKTELIIWDPRAKSKFRGQDMLYQDDLTSAQRAVVDFVKKHGFEKHKLHLGRVLIGGEPFKAGRRTPMLLERLPPGFPQDHMSPNGSELDAAIEFVDALASDITNALPAGDPYVEARGFKKVGMNQKKPVDQSAFVEQHGPEELNIKGSSSERAQKRLDCDANIVFHAPRSEHKRHIGWSKCSNHFYEAARQARTQNPQQSMMKFEFRPTMEWYRDQIEEGRGYEHLHVDSWKEFFRTFGVGKQ</sequence>
<protein>
    <submittedName>
        <fullName evidence="1">Uncharacterized protein</fullName>
    </submittedName>
</protein>
<organism evidence="1 2">
    <name type="scientific">Sporothrix curviconia</name>
    <dbReference type="NCBI Taxonomy" id="1260050"/>
    <lineage>
        <taxon>Eukaryota</taxon>
        <taxon>Fungi</taxon>
        <taxon>Dikarya</taxon>
        <taxon>Ascomycota</taxon>
        <taxon>Pezizomycotina</taxon>
        <taxon>Sordariomycetes</taxon>
        <taxon>Sordariomycetidae</taxon>
        <taxon>Ophiostomatales</taxon>
        <taxon>Ophiostomataceae</taxon>
        <taxon>Sporothrix</taxon>
    </lineage>
</organism>
<reference evidence="1 2" key="1">
    <citation type="submission" date="2024-01" db="EMBL/GenBank/DDBJ databases">
        <authorList>
            <person name="Allen C."/>
            <person name="Tagirdzhanova G."/>
        </authorList>
    </citation>
    <scope>NUCLEOTIDE SEQUENCE [LARGE SCALE GENOMIC DNA]</scope>
</reference>
<keyword evidence="2" id="KW-1185">Reference proteome</keyword>
<proteinExistence type="predicted"/>
<evidence type="ECO:0000313" key="1">
    <source>
        <dbReference type="EMBL" id="CAK7230342.1"/>
    </source>
</evidence>
<comment type="caution">
    <text evidence="1">The sequence shown here is derived from an EMBL/GenBank/DDBJ whole genome shotgun (WGS) entry which is preliminary data.</text>
</comment>